<evidence type="ECO:0000313" key="4">
    <source>
        <dbReference type="WBParaSite" id="HPBE_0000536901-mRNA-1"/>
    </source>
</evidence>
<sequence>MASLKDELGLVEVTGGRSTKPRRNVWPADENRLTISRRNSIRVFEGFEMNQPAVGERQETTTTTTLGLSRFRSD</sequence>
<organism evidence="3 4">
    <name type="scientific">Heligmosomoides polygyrus</name>
    <name type="common">Parasitic roundworm</name>
    <dbReference type="NCBI Taxonomy" id="6339"/>
    <lineage>
        <taxon>Eukaryota</taxon>
        <taxon>Metazoa</taxon>
        <taxon>Ecdysozoa</taxon>
        <taxon>Nematoda</taxon>
        <taxon>Chromadorea</taxon>
        <taxon>Rhabditida</taxon>
        <taxon>Rhabditina</taxon>
        <taxon>Rhabditomorpha</taxon>
        <taxon>Strongyloidea</taxon>
        <taxon>Heligmosomidae</taxon>
        <taxon>Heligmosomoides</taxon>
    </lineage>
</organism>
<dbReference type="AlphaFoldDB" id="A0A183FFP5"/>
<reference evidence="2 3" key="1">
    <citation type="submission" date="2018-11" db="EMBL/GenBank/DDBJ databases">
        <authorList>
            <consortium name="Pathogen Informatics"/>
        </authorList>
    </citation>
    <scope>NUCLEOTIDE SEQUENCE [LARGE SCALE GENOMIC DNA]</scope>
</reference>
<evidence type="ECO:0000313" key="2">
    <source>
        <dbReference type="EMBL" id="VDO64305.1"/>
    </source>
</evidence>
<evidence type="ECO:0000256" key="1">
    <source>
        <dbReference type="SAM" id="MobiDB-lite"/>
    </source>
</evidence>
<gene>
    <name evidence="2" type="ORF">HPBE_LOCUS5370</name>
</gene>
<protein>
    <submittedName>
        <fullName evidence="2 4">Uncharacterized protein</fullName>
    </submittedName>
</protein>
<dbReference type="EMBL" id="UZAH01025458">
    <property type="protein sequence ID" value="VDO64305.1"/>
    <property type="molecule type" value="Genomic_DNA"/>
</dbReference>
<feature type="region of interest" description="Disordered" evidence="1">
    <location>
        <begin position="53"/>
        <end position="74"/>
    </location>
</feature>
<keyword evidence="3" id="KW-1185">Reference proteome</keyword>
<name>A0A183FFP5_HELPZ</name>
<proteinExistence type="predicted"/>
<accession>A0A183FFP5</accession>
<dbReference type="WBParaSite" id="HPBE_0000536901-mRNA-1">
    <property type="protein sequence ID" value="HPBE_0000536901-mRNA-1"/>
    <property type="gene ID" value="HPBE_0000536901"/>
</dbReference>
<reference evidence="4" key="2">
    <citation type="submission" date="2019-09" db="UniProtKB">
        <authorList>
            <consortium name="WormBaseParasite"/>
        </authorList>
    </citation>
    <scope>IDENTIFICATION</scope>
</reference>
<accession>A0A3P8AUW5</accession>
<evidence type="ECO:0000313" key="3">
    <source>
        <dbReference type="Proteomes" id="UP000050761"/>
    </source>
</evidence>
<dbReference type="Proteomes" id="UP000050761">
    <property type="component" value="Unassembled WGS sequence"/>
</dbReference>